<gene>
    <name evidence="1" type="ORF">GQR91_14690</name>
    <name evidence="2" type="ORF">SAMN05216557_10832</name>
</gene>
<evidence type="ECO:0000313" key="4">
    <source>
        <dbReference type="Proteomes" id="UP000436801"/>
    </source>
</evidence>
<organism evidence="2 3">
    <name type="scientific">Sphingomonas carotinifaciens</name>
    <dbReference type="NCBI Taxonomy" id="1166323"/>
    <lineage>
        <taxon>Bacteria</taxon>
        <taxon>Pseudomonadati</taxon>
        <taxon>Pseudomonadota</taxon>
        <taxon>Alphaproteobacteria</taxon>
        <taxon>Sphingomonadales</taxon>
        <taxon>Sphingomonadaceae</taxon>
        <taxon>Sphingomonas</taxon>
    </lineage>
</organism>
<sequence length="145" mass="15428">MAYLGFSELGGPAMARAAVTRPVKAPAPAPRAASLSALEWQVVALAQKDRIATLRSPGRLAMAMGALFGERHNPRLADPQLEALRRMAVLSWHHGYTVAPHEVRRFLAAGYSADQYELMVDSINAGRTARGANTGLVIAEVPAAA</sequence>
<evidence type="ECO:0000313" key="1">
    <source>
        <dbReference type="EMBL" id="MWC44868.1"/>
    </source>
</evidence>
<name>A0A1G7QDC6_9SPHN</name>
<dbReference type="Proteomes" id="UP000323502">
    <property type="component" value="Unassembled WGS sequence"/>
</dbReference>
<dbReference type="AlphaFoldDB" id="A0A1G7QDC6"/>
<dbReference type="EMBL" id="FNBI01000008">
    <property type="protein sequence ID" value="SDF95590.1"/>
    <property type="molecule type" value="Genomic_DNA"/>
</dbReference>
<evidence type="ECO:0000313" key="3">
    <source>
        <dbReference type="Proteomes" id="UP000323502"/>
    </source>
</evidence>
<dbReference type="Proteomes" id="UP000436801">
    <property type="component" value="Unassembled WGS sequence"/>
</dbReference>
<keyword evidence="3" id="KW-1185">Reference proteome</keyword>
<dbReference type="RefSeq" id="WP_149683219.1">
    <property type="nucleotide sequence ID" value="NZ_CP178397.1"/>
</dbReference>
<dbReference type="EMBL" id="WSUT01000005">
    <property type="protein sequence ID" value="MWC44868.1"/>
    <property type="molecule type" value="Genomic_DNA"/>
</dbReference>
<dbReference type="OrthoDB" id="7449825at2"/>
<protein>
    <submittedName>
        <fullName evidence="2">Uncharacterized protein</fullName>
    </submittedName>
</protein>
<reference evidence="2 3" key="1">
    <citation type="submission" date="2016-10" db="EMBL/GenBank/DDBJ databases">
        <authorList>
            <person name="Varghese N."/>
            <person name="Submissions S."/>
        </authorList>
    </citation>
    <scope>NUCLEOTIDE SEQUENCE [LARGE SCALE GENOMIC DNA]</scope>
    <source>
        <strain evidence="2 3">S7-754</strain>
    </source>
</reference>
<reference evidence="1 4" key="2">
    <citation type="submission" date="2019-12" db="EMBL/GenBank/DDBJ databases">
        <authorList>
            <person name="Zheng J."/>
        </authorList>
    </citation>
    <scope>NUCLEOTIDE SEQUENCE [LARGE SCALE GENOMIC DNA]</scope>
    <source>
        <strain evidence="1 4">DSM 27347</strain>
    </source>
</reference>
<proteinExistence type="predicted"/>
<evidence type="ECO:0000313" key="2">
    <source>
        <dbReference type="EMBL" id="SDF95590.1"/>
    </source>
</evidence>
<accession>A0A1G7QDC6</accession>